<dbReference type="EMBL" id="MN740696">
    <property type="protein sequence ID" value="QHU08296.1"/>
    <property type="molecule type" value="Genomic_DNA"/>
</dbReference>
<reference evidence="2" key="1">
    <citation type="journal article" date="2020" name="Nature">
        <title>Giant virus diversity and host interactions through global metagenomics.</title>
        <authorList>
            <person name="Schulz F."/>
            <person name="Roux S."/>
            <person name="Paez-Espino D."/>
            <person name="Jungbluth S."/>
            <person name="Walsh D.A."/>
            <person name="Denef V.J."/>
            <person name="McMahon K.D."/>
            <person name="Konstantinidis K.T."/>
            <person name="Eloe-Fadrosh E.A."/>
            <person name="Kyrpides N.C."/>
            <person name="Woyke T."/>
        </authorList>
    </citation>
    <scope>NUCLEOTIDE SEQUENCE</scope>
    <source>
        <strain evidence="2">GVMAG-S-1062768-28</strain>
    </source>
</reference>
<sequence>MISPVMSMVFMSLWIIGIVFDGLIWILTLVTLSGYNKCSYGTSCQFSNVNDTCFLAVDNTTTILDKMTASPTALHACFTNSTITCYYSKVADSRGDVLGNYYKSSCFDNYNNFMSQIVAFTSPPIVSFIFFPILAYLLFICEYDCCRKKGSTNPV</sequence>
<proteinExistence type="predicted"/>
<evidence type="ECO:0000313" key="2">
    <source>
        <dbReference type="EMBL" id="QHU08296.1"/>
    </source>
</evidence>
<evidence type="ECO:0000256" key="1">
    <source>
        <dbReference type="SAM" id="Phobius"/>
    </source>
</evidence>
<keyword evidence="1" id="KW-1133">Transmembrane helix</keyword>
<accession>A0A6C0JU09</accession>
<organism evidence="2">
    <name type="scientific">viral metagenome</name>
    <dbReference type="NCBI Taxonomy" id="1070528"/>
    <lineage>
        <taxon>unclassified sequences</taxon>
        <taxon>metagenomes</taxon>
        <taxon>organismal metagenomes</taxon>
    </lineage>
</organism>
<keyword evidence="1" id="KW-0812">Transmembrane</keyword>
<feature type="transmembrane region" description="Helical" evidence="1">
    <location>
        <begin position="117"/>
        <end position="139"/>
    </location>
</feature>
<name>A0A6C0JU09_9ZZZZ</name>
<keyword evidence="1" id="KW-0472">Membrane</keyword>
<feature type="transmembrane region" description="Helical" evidence="1">
    <location>
        <begin position="12"/>
        <end position="32"/>
    </location>
</feature>
<dbReference type="AlphaFoldDB" id="A0A6C0JU09"/>
<protein>
    <submittedName>
        <fullName evidence="2">Uncharacterized protein</fullName>
    </submittedName>
</protein>